<name>A0A432XQL2_9GAMM</name>
<feature type="transmembrane region" description="Helical" evidence="1">
    <location>
        <begin position="122"/>
        <end position="142"/>
    </location>
</feature>
<dbReference type="InterPro" id="IPR021318">
    <property type="entry name" value="DUF2919"/>
</dbReference>
<feature type="transmembrane region" description="Helical" evidence="1">
    <location>
        <begin position="98"/>
        <end position="116"/>
    </location>
</feature>
<dbReference type="OrthoDB" id="6236822at2"/>
<reference evidence="3" key="1">
    <citation type="journal article" date="2018" name="Front. Microbiol.">
        <title>Genome-Based Analysis Reveals the Taxonomy and Diversity of the Family Idiomarinaceae.</title>
        <authorList>
            <person name="Liu Y."/>
            <person name="Lai Q."/>
            <person name="Shao Z."/>
        </authorList>
    </citation>
    <scope>NUCLEOTIDE SEQUENCE [LARGE SCALE GENOMIC DNA]</scope>
    <source>
        <strain evidence="3">SW15</strain>
    </source>
</reference>
<gene>
    <name evidence="2" type="ORF">CWE21_02760</name>
</gene>
<dbReference type="EMBL" id="PIPT01000001">
    <property type="protein sequence ID" value="RUO51025.1"/>
    <property type="molecule type" value="Genomic_DNA"/>
</dbReference>
<dbReference type="RefSeq" id="WP_126832901.1">
    <property type="nucleotide sequence ID" value="NZ_PIPT01000001.1"/>
</dbReference>
<proteinExistence type="predicted"/>
<keyword evidence="1" id="KW-0472">Membrane</keyword>
<feature type="transmembrane region" description="Helical" evidence="1">
    <location>
        <begin position="60"/>
        <end position="78"/>
    </location>
</feature>
<protein>
    <submittedName>
        <fullName evidence="2">DUF2919 domain-containing protein</fullName>
    </submittedName>
</protein>
<evidence type="ECO:0000256" key="1">
    <source>
        <dbReference type="SAM" id="Phobius"/>
    </source>
</evidence>
<comment type="caution">
    <text evidence="2">The sequence shown here is derived from an EMBL/GenBank/DDBJ whole genome shotgun (WGS) entry which is preliminary data.</text>
</comment>
<sequence length="166" mass="19251">MQLQFGDERYLTNDGQLRTPLALVFVLALFLRGYIAWIISLTFREDRSRLLQFFYSNTEQFVLTLSVGLPALAVLVMLTQMKAKLPKWVPRFARIAPWLLWASWIADGVLLASLVASNWPHFAFAKAFIIFAWLVAFWLLLYSRHLKRFFQLLASDKHSDKGWSAP</sequence>
<keyword evidence="1" id="KW-1133">Transmembrane helix</keyword>
<keyword evidence="3" id="KW-1185">Reference proteome</keyword>
<dbReference type="Proteomes" id="UP000286678">
    <property type="component" value="Unassembled WGS sequence"/>
</dbReference>
<dbReference type="AlphaFoldDB" id="A0A432XQL2"/>
<feature type="transmembrane region" description="Helical" evidence="1">
    <location>
        <begin position="21"/>
        <end position="40"/>
    </location>
</feature>
<keyword evidence="1" id="KW-0812">Transmembrane</keyword>
<dbReference type="Pfam" id="PF11143">
    <property type="entry name" value="DUF2919"/>
    <property type="match status" value="1"/>
</dbReference>
<organism evidence="2 3">
    <name type="scientific">Pseudidiomarina aquimaris</name>
    <dbReference type="NCBI Taxonomy" id="641841"/>
    <lineage>
        <taxon>Bacteria</taxon>
        <taxon>Pseudomonadati</taxon>
        <taxon>Pseudomonadota</taxon>
        <taxon>Gammaproteobacteria</taxon>
        <taxon>Alteromonadales</taxon>
        <taxon>Idiomarinaceae</taxon>
        <taxon>Pseudidiomarina</taxon>
    </lineage>
</organism>
<evidence type="ECO:0000313" key="2">
    <source>
        <dbReference type="EMBL" id="RUO51025.1"/>
    </source>
</evidence>
<evidence type="ECO:0000313" key="3">
    <source>
        <dbReference type="Proteomes" id="UP000286678"/>
    </source>
</evidence>
<accession>A0A432XQL2</accession>